<evidence type="ECO:0000313" key="2">
    <source>
        <dbReference type="Proteomes" id="UP000255193"/>
    </source>
</evidence>
<reference evidence="1 2" key="1">
    <citation type="submission" date="2018-06" db="EMBL/GenBank/DDBJ databases">
        <authorList>
            <consortium name="Pathogen Informatics"/>
            <person name="Doyle S."/>
        </authorList>
    </citation>
    <scope>NUCLEOTIDE SEQUENCE [LARGE SCALE GENOMIC DNA]</scope>
    <source>
        <strain evidence="1 2">NCTC11091</strain>
    </source>
</reference>
<dbReference type="RefSeq" id="WP_067054942.1">
    <property type="nucleotide sequence ID" value="NZ_MXAO01000103.1"/>
</dbReference>
<gene>
    <name evidence="1" type="ORF">NCTC11091_01218</name>
</gene>
<sequence length="100" mass="11713">MKSLELWQSVNADRQWKEWLNKKGNDGTLIDTDDNVSFIDTETKKAVKITYEPNGKHEFEHWNSDFDSDEYKIDVLNIVFSNIEKSKSELPSILSNFNKN</sequence>
<dbReference type="Proteomes" id="UP000255193">
    <property type="component" value="Unassembled WGS sequence"/>
</dbReference>
<proteinExistence type="predicted"/>
<name>A0A378Q4U2_9GAMM</name>
<dbReference type="AlphaFoldDB" id="A0A378Q4U2"/>
<dbReference type="EMBL" id="UGQA01000001">
    <property type="protein sequence ID" value="STY95424.1"/>
    <property type="molecule type" value="Genomic_DNA"/>
</dbReference>
<protein>
    <submittedName>
        <fullName evidence="1">Uncharacterized protein</fullName>
    </submittedName>
</protein>
<evidence type="ECO:0000313" key="1">
    <source>
        <dbReference type="EMBL" id="STY95424.1"/>
    </source>
</evidence>
<organism evidence="1 2">
    <name type="scientific">Faucicola atlantae</name>
    <dbReference type="NCBI Taxonomy" id="34059"/>
    <lineage>
        <taxon>Bacteria</taxon>
        <taxon>Pseudomonadati</taxon>
        <taxon>Pseudomonadota</taxon>
        <taxon>Gammaproteobacteria</taxon>
        <taxon>Moraxellales</taxon>
        <taxon>Moraxellaceae</taxon>
        <taxon>Faucicola</taxon>
    </lineage>
</organism>
<accession>A0A378Q4U2</accession>